<evidence type="ECO:0000313" key="2">
    <source>
        <dbReference type="EMBL" id="TDF97134.1"/>
    </source>
</evidence>
<feature type="domain" description="Phospholipase C/D" evidence="1">
    <location>
        <begin position="19"/>
        <end position="107"/>
    </location>
</feature>
<comment type="caution">
    <text evidence="2">The sequence shown here is derived from an EMBL/GenBank/DDBJ whole genome shotgun (WGS) entry which is preliminary data.</text>
</comment>
<sequence length="232" mass="27327">MPLPMIHFHVAVNYVDDEDVPASFLLGSIAPDAIHMRKGTTREHKKQTHLSIESSGKSFESVQEIYNDHMLRNDTGEWKWFVRGYFAHLLTDYFWLHDVYKPFKETAERDGVPEQEIRRTYYKDTDQIDFTLYKTKLWTPRVWEKLISTPVFAFAPFLSADEVNFWRLRTIHWFDLLCEEPRVEPAYITNAIAESFILKTAPRVKELLADWDRRCPAAGQDDDGRGIRNARK</sequence>
<evidence type="ECO:0000259" key="1">
    <source>
        <dbReference type="Pfam" id="PF00882"/>
    </source>
</evidence>
<gene>
    <name evidence="2" type="ORF">E1757_14965</name>
</gene>
<dbReference type="Pfam" id="PF00882">
    <property type="entry name" value="Zn_dep_PLPC"/>
    <property type="match status" value="1"/>
</dbReference>
<dbReference type="Proteomes" id="UP000295636">
    <property type="component" value="Unassembled WGS sequence"/>
</dbReference>
<accession>A0A4V2ZTH2</accession>
<dbReference type="AlphaFoldDB" id="A0A4V2ZTH2"/>
<dbReference type="OrthoDB" id="9810012at2"/>
<protein>
    <recommendedName>
        <fullName evidence="1">Phospholipase C/D domain-containing protein</fullName>
    </recommendedName>
</protein>
<proteinExistence type="predicted"/>
<dbReference type="RefSeq" id="WP_133229405.1">
    <property type="nucleotide sequence ID" value="NZ_SMRT01000006.1"/>
</dbReference>
<dbReference type="EMBL" id="SMRT01000006">
    <property type="protein sequence ID" value="TDF97134.1"/>
    <property type="molecule type" value="Genomic_DNA"/>
</dbReference>
<keyword evidence="3" id="KW-1185">Reference proteome</keyword>
<organism evidence="2 3">
    <name type="scientific">Paenibacillus piri</name>
    <dbReference type="NCBI Taxonomy" id="2547395"/>
    <lineage>
        <taxon>Bacteria</taxon>
        <taxon>Bacillati</taxon>
        <taxon>Bacillota</taxon>
        <taxon>Bacilli</taxon>
        <taxon>Bacillales</taxon>
        <taxon>Paenibacillaceae</taxon>
        <taxon>Paenibacillus</taxon>
    </lineage>
</organism>
<evidence type="ECO:0000313" key="3">
    <source>
        <dbReference type="Proteomes" id="UP000295636"/>
    </source>
</evidence>
<reference evidence="2 3" key="1">
    <citation type="submission" date="2019-03" db="EMBL/GenBank/DDBJ databases">
        <title>This is whole genome sequence of Paenibacillus sp MS74 strain.</title>
        <authorList>
            <person name="Trinh H.N."/>
        </authorList>
    </citation>
    <scope>NUCLEOTIDE SEQUENCE [LARGE SCALE GENOMIC DNA]</scope>
    <source>
        <strain evidence="2 3">MS74</strain>
    </source>
</reference>
<dbReference type="InterPro" id="IPR029002">
    <property type="entry name" value="PLPC/GPLD1"/>
</dbReference>
<name>A0A4V2ZTH2_9BACL</name>